<dbReference type="PROSITE" id="PS00086">
    <property type="entry name" value="CYTOCHROME_P450"/>
    <property type="match status" value="1"/>
</dbReference>
<evidence type="ECO:0000313" key="5">
    <source>
        <dbReference type="Proteomes" id="UP001216579"/>
    </source>
</evidence>
<dbReference type="Proteomes" id="UP001216579">
    <property type="component" value="Unassembled WGS sequence"/>
</dbReference>
<evidence type="ECO:0000256" key="2">
    <source>
        <dbReference type="RuleBase" id="RU000461"/>
    </source>
</evidence>
<dbReference type="InterPro" id="IPR017972">
    <property type="entry name" value="Cyt_P450_CS"/>
</dbReference>
<evidence type="ECO:0000256" key="1">
    <source>
        <dbReference type="ARBA" id="ARBA00010617"/>
    </source>
</evidence>
<gene>
    <name evidence="4" type="ORF">P3G67_19590</name>
</gene>
<sequence>MVEPVVLDPSGRDIHAETARLRERGPVVPVILPGGVPAWSVTSHALIKKLLTHPGVSKDAYQHWPAWINGEIPRDWPLALWISVRSMITAFGADHTRLRKLVSKAFTARRTAALRPRVEEITADLLDRLAATPAGQPVDLRAEFASPLPTQVICELFGIPERSRPELRRTIDLTFSTALTVEEARDNGERLYRMLDQLVAAKTAQPGNDLTSGLIAARDDGDGTGLSRQELVDTLLLMISAGYETTINLICHAVRLLLTHPDELRRVRSGEVSWADVVEETLRVEAPGANVPLRYAVEDIELGGVTIRRGDAVIVSLAGAGRDPGQHGPDADRFDPTRPTRRDHLSFGHGVHHCLGAPLARLEVSVALPALFSRFPGLALAAPVDELGSLNSFISNGHRHLPAILGGPNNHRKVR</sequence>
<protein>
    <submittedName>
        <fullName evidence="4">Cytochrome P450</fullName>
    </submittedName>
</protein>
<feature type="region of interest" description="Disordered" evidence="3">
    <location>
        <begin position="319"/>
        <end position="340"/>
    </location>
</feature>
<organism evidence="4 5">
    <name type="scientific">Streptomyces silvisoli</name>
    <dbReference type="NCBI Taxonomy" id="3034235"/>
    <lineage>
        <taxon>Bacteria</taxon>
        <taxon>Bacillati</taxon>
        <taxon>Actinomycetota</taxon>
        <taxon>Actinomycetes</taxon>
        <taxon>Kitasatosporales</taxon>
        <taxon>Streptomycetaceae</taxon>
        <taxon>Streptomyces</taxon>
    </lineage>
</organism>
<dbReference type="RefSeq" id="WP_276094595.1">
    <property type="nucleotide sequence ID" value="NZ_JARJBC010000012.1"/>
</dbReference>
<name>A0ABT5ZP93_9ACTN</name>
<proteinExistence type="inferred from homology"/>
<dbReference type="InterPro" id="IPR001128">
    <property type="entry name" value="Cyt_P450"/>
</dbReference>
<dbReference type="CDD" id="cd11029">
    <property type="entry name" value="CYP107-like"/>
    <property type="match status" value="1"/>
</dbReference>
<dbReference type="Gene3D" id="1.10.630.10">
    <property type="entry name" value="Cytochrome P450"/>
    <property type="match status" value="1"/>
</dbReference>
<reference evidence="4 5" key="1">
    <citation type="submission" date="2023-03" db="EMBL/GenBank/DDBJ databases">
        <title>Draft genome sequence of Streptomyces sp. RB6PN23 isolated from peat swamp forest in Thailand.</title>
        <authorList>
            <person name="Klaysubun C."/>
            <person name="Duangmal K."/>
        </authorList>
    </citation>
    <scope>NUCLEOTIDE SEQUENCE [LARGE SCALE GENOMIC DNA]</scope>
    <source>
        <strain evidence="4 5">RB6PN23</strain>
    </source>
</reference>
<dbReference type="PANTHER" id="PTHR46696:SF1">
    <property type="entry name" value="CYTOCHROME P450 YJIB-RELATED"/>
    <property type="match status" value="1"/>
</dbReference>
<keyword evidence="2" id="KW-0560">Oxidoreductase</keyword>
<dbReference type="EMBL" id="JARJBC010000012">
    <property type="protein sequence ID" value="MDF3291399.1"/>
    <property type="molecule type" value="Genomic_DNA"/>
</dbReference>
<keyword evidence="2" id="KW-0408">Iron</keyword>
<dbReference type="PRINTS" id="PR00385">
    <property type="entry name" value="P450"/>
</dbReference>
<dbReference type="InterPro" id="IPR036396">
    <property type="entry name" value="Cyt_P450_sf"/>
</dbReference>
<evidence type="ECO:0000256" key="3">
    <source>
        <dbReference type="SAM" id="MobiDB-lite"/>
    </source>
</evidence>
<dbReference type="PANTHER" id="PTHR46696">
    <property type="entry name" value="P450, PUTATIVE (EUROFUNG)-RELATED"/>
    <property type="match status" value="1"/>
</dbReference>
<comment type="caution">
    <text evidence="4">The sequence shown here is derived from an EMBL/GenBank/DDBJ whole genome shotgun (WGS) entry which is preliminary data.</text>
</comment>
<dbReference type="InterPro" id="IPR002397">
    <property type="entry name" value="Cyt_P450_B"/>
</dbReference>
<accession>A0ABT5ZP93</accession>
<evidence type="ECO:0000313" key="4">
    <source>
        <dbReference type="EMBL" id="MDF3291399.1"/>
    </source>
</evidence>
<dbReference type="SUPFAM" id="SSF48264">
    <property type="entry name" value="Cytochrome P450"/>
    <property type="match status" value="1"/>
</dbReference>
<keyword evidence="5" id="KW-1185">Reference proteome</keyword>
<dbReference type="Pfam" id="PF00067">
    <property type="entry name" value="p450"/>
    <property type="match status" value="2"/>
</dbReference>
<comment type="similarity">
    <text evidence="1 2">Belongs to the cytochrome P450 family.</text>
</comment>
<keyword evidence="2" id="KW-0349">Heme</keyword>
<dbReference type="PRINTS" id="PR00359">
    <property type="entry name" value="BP450"/>
</dbReference>
<keyword evidence="2" id="KW-0503">Monooxygenase</keyword>
<feature type="compositionally biased region" description="Basic and acidic residues" evidence="3">
    <location>
        <begin position="329"/>
        <end position="340"/>
    </location>
</feature>
<keyword evidence="2" id="KW-0479">Metal-binding</keyword>